<protein>
    <submittedName>
        <fullName evidence="3">TadE-like protein</fullName>
    </submittedName>
</protein>
<dbReference type="Pfam" id="PF07811">
    <property type="entry name" value="TadE"/>
    <property type="match status" value="1"/>
</dbReference>
<gene>
    <name evidence="3" type="ORF">A6F65_00760</name>
</gene>
<feature type="domain" description="TadE-like" evidence="2">
    <location>
        <begin position="22"/>
        <end position="64"/>
    </location>
</feature>
<reference evidence="3 4" key="1">
    <citation type="submission" date="2016-07" db="EMBL/GenBank/DDBJ databases">
        <title>Complete genome sequence of Altererythrobacter namhicola JCM 16345T, containing esterase-encoding genes.</title>
        <authorList>
            <person name="Cheng H."/>
            <person name="Wu Y.-H."/>
            <person name="Jian S.-L."/>
            <person name="Huo Y.-Y."/>
            <person name="Wang C.-S."/>
            <person name="Xu X.-W."/>
        </authorList>
    </citation>
    <scope>NUCLEOTIDE SEQUENCE [LARGE SCALE GENOMIC DNA]</scope>
    <source>
        <strain evidence="3 4">JCM 16345</strain>
    </source>
</reference>
<name>A0A1C7D6J5_9SPHN</name>
<evidence type="ECO:0000313" key="3">
    <source>
        <dbReference type="EMBL" id="ANU07080.1"/>
    </source>
</evidence>
<dbReference type="InterPro" id="IPR012495">
    <property type="entry name" value="TadE-like_dom"/>
</dbReference>
<dbReference type="EMBL" id="CP016545">
    <property type="protein sequence ID" value="ANU07080.1"/>
    <property type="molecule type" value="Genomic_DNA"/>
</dbReference>
<dbReference type="OrthoDB" id="7306064at2"/>
<proteinExistence type="predicted"/>
<dbReference type="KEGG" id="anh:A6F65_00760"/>
<keyword evidence="1" id="KW-0812">Transmembrane</keyword>
<keyword evidence="1" id="KW-0472">Membrane</keyword>
<evidence type="ECO:0000259" key="2">
    <source>
        <dbReference type="Pfam" id="PF07811"/>
    </source>
</evidence>
<dbReference type="RefSeq" id="WP_083989191.1">
    <property type="nucleotide sequence ID" value="NZ_CP016545.1"/>
</dbReference>
<evidence type="ECO:0000256" key="1">
    <source>
        <dbReference type="SAM" id="Phobius"/>
    </source>
</evidence>
<feature type="transmembrane region" description="Helical" evidence="1">
    <location>
        <begin position="21"/>
        <end position="43"/>
    </location>
</feature>
<organism evidence="3 4">
    <name type="scientific">Paraurantiacibacter namhicola</name>
    <dbReference type="NCBI Taxonomy" id="645517"/>
    <lineage>
        <taxon>Bacteria</taxon>
        <taxon>Pseudomonadati</taxon>
        <taxon>Pseudomonadota</taxon>
        <taxon>Alphaproteobacteria</taxon>
        <taxon>Sphingomonadales</taxon>
        <taxon>Erythrobacteraceae</taxon>
        <taxon>Paraurantiacibacter</taxon>
    </lineage>
</organism>
<keyword evidence="4" id="KW-1185">Reference proteome</keyword>
<evidence type="ECO:0000313" key="4">
    <source>
        <dbReference type="Proteomes" id="UP000092698"/>
    </source>
</evidence>
<dbReference type="STRING" id="645517.A6F65_00760"/>
<accession>A0A1C7D6J5</accession>
<dbReference type="AlphaFoldDB" id="A0A1C7D6J5"/>
<sequence>MMLKAKLPFRRNIARLAGDCAGATIVEFALIAMPLMLILIGGFDLAHQSYVRSVMQGALTDAARQAAVENPALSGTSGTVEERVANLVKGQILPIAPGATITVTQSNYYDFAGIGNPEKLVKDEDGDGVYDETDGDCFSDLDEDGVHDQDTGRTGIGGANDVVQYQATLTMDRLVPLHHFVGGSEKYHLKADTAIRNQPWDTQKTPPTVCGTKTP</sequence>
<dbReference type="Proteomes" id="UP000092698">
    <property type="component" value="Chromosome"/>
</dbReference>
<keyword evidence="1" id="KW-1133">Transmembrane helix</keyword>